<dbReference type="Pfam" id="PF19919">
    <property type="entry name" value="bpX3"/>
    <property type="match status" value="1"/>
</dbReference>
<feature type="transmembrane region" description="Helical" evidence="1">
    <location>
        <begin position="318"/>
        <end position="339"/>
    </location>
</feature>
<dbReference type="RefSeq" id="WP_140511619.1">
    <property type="nucleotide sequence ID" value="NZ_RCZH01000023.1"/>
</dbReference>
<feature type="transmembrane region" description="Helical" evidence="1">
    <location>
        <begin position="290"/>
        <end position="306"/>
    </location>
</feature>
<feature type="domain" description="MoxR-vWA-beta-propeller ternary system" evidence="2">
    <location>
        <begin position="2"/>
        <end position="172"/>
    </location>
</feature>
<sequence>MELKLKINSKNTFPKGGIFIKSASPKMWLEQIQFIGLSLNSVKVFAVPDVTANELYGCLVVLNQNKIKAGDIGKNNCYQLVENKLFIPENTTIVPQLAKEEWCNLFSDNYHFLHPEIGLVELKDAVEWENLIEVPALKERIVIEPSKTVSIPNFISSLRIEVDREKILEAIENPTSDQEIPEELPFDLQKLVNGNQQEMDKFMELMDKNPDLALQLAIPLDTMGTSRGGHFGQFSFDTSGLSGFNGFNGASGGIVDNGNGFKDINVGRYNVDAGREPIVLSDGVHPFFKVFRFGCAILFIILMRSYDPDYSHFEFSSLFKGFSGFLILALIVWFFYSLFSGRSSTNTVENIPRNTSGNTPMTSGKTAYSGGSALIDSERFSTLQNRYEKLAEEFIAKKDYQKAARIYLKLLKNYPKAADVLEKGELYTEAAAIYLKYCSNKQKAAECYEKGRAYNEAIELYQELDNDEKVGDLYLILKNRKEANKHFRKVIENYKEHFQYVKASLVYKDKIEDITEAQELLIVGWRTNKDAGRCLNNYFANIKSAEDLSLAIPNIYKSEVTSDNAITFLNLLKHEFSRFEAVEEVTKNIAYEIVAERIDERPDVASELLSFNPNNKAILKDVMKYKWKRKKA</sequence>
<keyword evidence="1" id="KW-1133">Transmembrane helix</keyword>
<keyword evidence="4" id="KW-1185">Reference proteome</keyword>
<dbReference type="InterPro" id="IPR019734">
    <property type="entry name" value="TPR_rpt"/>
</dbReference>
<dbReference type="Gene3D" id="1.25.40.10">
    <property type="entry name" value="Tetratricopeptide repeat domain"/>
    <property type="match status" value="1"/>
</dbReference>
<proteinExistence type="predicted"/>
<dbReference type="OrthoDB" id="1235043at2"/>
<keyword evidence="1" id="KW-0472">Membrane</keyword>
<dbReference type="InterPro" id="IPR045551">
    <property type="entry name" value="bpX3"/>
</dbReference>
<evidence type="ECO:0000313" key="3">
    <source>
        <dbReference type="EMBL" id="TPG32920.1"/>
    </source>
</evidence>
<comment type="caution">
    <text evidence="3">The sequence shown here is derived from an EMBL/GenBank/DDBJ whole genome shotgun (WGS) entry which is preliminary data.</text>
</comment>
<organism evidence="3 4">
    <name type="scientific">Flavobacterium pectinovorum</name>
    <dbReference type="NCBI Taxonomy" id="29533"/>
    <lineage>
        <taxon>Bacteria</taxon>
        <taxon>Pseudomonadati</taxon>
        <taxon>Bacteroidota</taxon>
        <taxon>Flavobacteriia</taxon>
        <taxon>Flavobacteriales</taxon>
        <taxon>Flavobacteriaceae</taxon>
        <taxon>Flavobacterium</taxon>
    </lineage>
</organism>
<keyword evidence="1" id="KW-0812">Transmembrane</keyword>
<evidence type="ECO:0000313" key="4">
    <source>
        <dbReference type="Proteomes" id="UP000319700"/>
    </source>
</evidence>
<evidence type="ECO:0000256" key="1">
    <source>
        <dbReference type="SAM" id="Phobius"/>
    </source>
</evidence>
<dbReference type="Pfam" id="PF13174">
    <property type="entry name" value="TPR_6"/>
    <property type="match status" value="1"/>
</dbReference>
<protein>
    <recommendedName>
        <fullName evidence="2">MoxR-vWA-beta-propeller ternary system domain-containing protein</fullName>
    </recommendedName>
</protein>
<dbReference type="InterPro" id="IPR011990">
    <property type="entry name" value="TPR-like_helical_dom_sf"/>
</dbReference>
<gene>
    <name evidence="3" type="ORF">EAH81_24825</name>
</gene>
<dbReference type="SUPFAM" id="SSF48452">
    <property type="entry name" value="TPR-like"/>
    <property type="match status" value="1"/>
</dbReference>
<evidence type="ECO:0000259" key="2">
    <source>
        <dbReference type="Pfam" id="PF19919"/>
    </source>
</evidence>
<dbReference type="Proteomes" id="UP000319700">
    <property type="component" value="Unassembled WGS sequence"/>
</dbReference>
<dbReference type="AlphaFoldDB" id="A0A502E8X9"/>
<name>A0A502E8X9_9FLAO</name>
<dbReference type="EMBL" id="RCZH01000023">
    <property type="protein sequence ID" value="TPG32920.1"/>
    <property type="molecule type" value="Genomic_DNA"/>
</dbReference>
<reference evidence="3 4" key="1">
    <citation type="journal article" date="2019" name="Environ. Microbiol.">
        <title>Species interactions and distinct microbial communities in high Arctic permafrost affected cryosols are associated with the CH4 and CO2 gas fluxes.</title>
        <authorList>
            <person name="Altshuler I."/>
            <person name="Hamel J."/>
            <person name="Turney S."/>
            <person name="Magnuson E."/>
            <person name="Levesque R."/>
            <person name="Greer C."/>
            <person name="Whyte L.G."/>
        </authorList>
    </citation>
    <scope>NUCLEOTIDE SEQUENCE [LARGE SCALE GENOMIC DNA]</scope>
    <source>
        <strain evidence="3 4">42</strain>
    </source>
</reference>
<accession>A0A502E8X9</accession>